<dbReference type="EMBL" id="LR824023">
    <property type="protein sequence ID" value="CAD0204077.1"/>
    <property type="molecule type" value="Genomic_DNA"/>
</dbReference>
<keyword evidence="1" id="KW-0862">Zinc</keyword>
<feature type="binding site" evidence="1">
    <location>
        <position position="94"/>
    </location>
    <ligand>
        <name>Zn(2+)</name>
        <dbReference type="ChEBI" id="CHEBI:29105"/>
    </ligand>
</feature>
<dbReference type="InterPro" id="IPR012934">
    <property type="entry name" value="Znf_AD"/>
</dbReference>
<feature type="compositionally biased region" description="Basic and acidic residues" evidence="2">
    <location>
        <begin position="496"/>
        <end position="523"/>
    </location>
</feature>
<evidence type="ECO:0000256" key="2">
    <source>
        <dbReference type="SAM" id="MobiDB-lite"/>
    </source>
</evidence>
<reference evidence="4" key="1">
    <citation type="submission" date="2021-12" db="EMBL/GenBank/DDBJ databases">
        <authorList>
            <person name="King R."/>
        </authorList>
    </citation>
    <scope>NUCLEOTIDE SEQUENCE</scope>
</reference>
<evidence type="ECO:0000313" key="4">
    <source>
        <dbReference type="EMBL" id="CAD0204077.1"/>
    </source>
</evidence>
<keyword evidence="1" id="KW-0863">Zinc-finger</keyword>
<dbReference type="PANTHER" id="PTHR39942:SF1">
    <property type="entry name" value="BCDNA.LD26519-RELATED"/>
    <property type="match status" value="1"/>
</dbReference>
<dbReference type="Proteomes" id="UP001154114">
    <property type="component" value="Chromosome 20"/>
</dbReference>
<dbReference type="Pfam" id="PF07776">
    <property type="entry name" value="zf-AD"/>
    <property type="match status" value="1"/>
</dbReference>
<evidence type="ECO:0000313" key="5">
    <source>
        <dbReference type="Proteomes" id="UP001154114"/>
    </source>
</evidence>
<dbReference type="GO" id="GO:0008270">
    <property type="term" value="F:zinc ion binding"/>
    <property type="evidence" value="ECO:0007669"/>
    <property type="project" value="UniProtKB-UniRule"/>
</dbReference>
<dbReference type="AlphaFoldDB" id="A0A9N8Q181"/>
<feature type="domain" description="ZAD" evidence="3">
    <location>
        <begin position="46"/>
        <end position="121"/>
    </location>
</feature>
<dbReference type="PANTHER" id="PTHR39942">
    <property type="entry name" value="BCDNA.LD26519-RELATED"/>
    <property type="match status" value="1"/>
</dbReference>
<organism evidence="4 5">
    <name type="scientific">Chrysodeixis includens</name>
    <name type="common">Soybean looper</name>
    <name type="synonym">Pseudoplusia includens</name>
    <dbReference type="NCBI Taxonomy" id="689277"/>
    <lineage>
        <taxon>Eukaryota</taxon>
        <taxon>Metazoa</taxon>
        <taxon>Ecdysozoa</taxon>
        <taxon>Arthropoda</taxon>
        <taxon>Hexapoda</taxon>
        <taxon>Insecta</taxon>
        <taxon>Pterygota</taxon>
        <taxon>Neoptera</taxon>
        <taxon>Endopterygota</taxon>
        <taxon>Lepidoptera</taxon>
        <taxon>Glossata</taxon>
        <taxon>Ditrysia</taxon>
        <taxon>Noctuoidea</taxon>
        <taxon>Noctuidae</taxon>
        <taxon>Plusiinae</taxon>
        <taxon>Chrysodeixis</taxon>
    </lineage>
</organism>
<feature type="region of interest" description="Disordered" evidence="2">
    <location>
        <begin position="293"/>
        <end position="323"/>
    </location>
</feature>
<dbReference type="PROSITE" id="PS00028">
    <property type="entry name" value="ZINC_FINGER_C2H2_1"/>
    <property type="match status" value="1"/>
</dbReference>
<dbReference type="OrthoDB" id="9411774at2759"/>
<proteinExistence type="predicted"/>
<dbReference type="SMART" id="SM00355">
    <property type="entry name" value="ZnF_C2H2"/>
    <property type="match status" value="5"/>
</dbReference>
<protein>
    <recommendedName>
        <fullName evidence="3">ZAD domain-containing protein</fullName>
    </recommendedName>
</protein>
<dbReference type="InterPro" id="IPR013087">
    <property type="entry name" value="Znf_C2H2_type"/>
</dbReference>
<accession>A0A9N8Q181</accession>
<feature type="binding site" evidence="1">
    <location>
        <position position="51"/>
    </location>
    <ligand>
        <name>Zn(2+)</name>
        <dbReference type="ChEBI" id="CHEBI:29105"/>
    </ligand>
</feature>
<sequence length="541" mass="60557">MNDETEQIFLLNTGQGPSVTLAEKMVGGQLPGTAHTSLENVDDFSNVCRTCATVTEFVIPIFAGEGLQNNLAEKIHKHLPIKVSETDVLPRVVCYQCASTLLAWHELVQCCVQADAALQARVQESKCAVTKPNPTLTEDAENNHVRNVLHNNFLNDLDGDDLDVEFVCQKCVDKPSLGTVRDLAQHLQHCHADDVRGDGAVLAYITNYVTFEQMLVEDSDRETSSDKKEKARAVLPTLLCPFCADVFSSPTRLVYHLNQHVDVSIEDGVVCCDLLYSDKRSFARHLQAAHVHRADDARRKPQASRLTTTGHDKNRYASELSEDERPLATLATKKPATNNVYTNFYRALLNFRDHFVNDEHSSDEYPDFTDSSASEVEVDNEENFDDLLALVPVTRAVSRARSCPFCGVTPPHAEFRKHVVVEHSHLLFHCEECSGYVDRKNFLVHMAQHAALYAAPHAKQELLALEAPRRRKHKKLKEENDVKQSQNTSGLAPLAKIERETPVQELDNSEKKQTNEFSDHSDTEDGFGPLPDTCFNGVTWS</sequence>
<evidence type="ECO:0000259" key="3">
    <source>
        <dbReference type="PROSITE" id="PS51915"/>
    </source>
</evidence>
<feature type="binding site" evidence="1">
    <location>
        <position position="97"/>
    </location>
    <ligand>
        <name>Zn(2+)</name>
        <dbReference type="ChEBI" id="CHEBI:29105"/>
    </ligand>
</feature>
<evidence type="ECO:0000256" key="1">
    <source>
        <dbReference type="PROSITE-ProRule" id="PRU01263"/>
    </source>
</evidence>
<dbReference type="SUPFAM" id="SSF57716">
    <property type="entry name" value="Glucocorticoid receptor-like (DNA-binding domain)"/>
    <property type="match status" value="1"/>
</dbReference>
<feature type="binding site" evidence="1">
    <location>
        <position position="48"/>
    </location>
    <ligand>
        <name>Zn(2+)</name>
        <dbReference type="ChEBI" id="CHEBI:29105"/>
    </ligand>
</feature>
<name>A0A9N8Q181_CHRIL</name>
<gene>
    <name evidence="4" type="ORF">CINC_LOCUS6387</name>
</gene>
<keyword evidence="5" id="KW-1185">Reference proteome</keyword>
<keyword evidence="1" id="KW-0479">Metal-binding</keyword>
<feature type="region of interest" description="Disordered" evidence="2">
    <location>
        <begin position="472"/>
        <end position="541"/>
    </location>
</feature>
<dbReference type="Gene3D" id="3.40.1800.20">
    <property type="match status" value="1"/>
</dbReference>
<dbReference type="GO" id="GO:0005634">
    <property type="term" value="C:nucleus"/>
    <property type="evidence" value="ECO:0007669"/>
    <property type="project" value="InterPro"/>
</dbReference>
<dbReference type="PROSITE" id="PS51915">
    <property type="entry name" value="ZAD"/>
    <property type="match status" value="1"/>
</dbReference>
<dbReference type="SMART" id="SM00868">
    <property type="entry name" value="zf-AD"/>
    <property type="match status" value="1"/>
</dbReference>